<evidence type="ECO:0000313" key="2">
    <source>
        <dbReference type="Proteomes" id="UP000249402"/>
    </source>
</evidence>
<name>A0A395H8U5_9EURO</name>
<dbReference type="GeneID" id="37223697"/>
<organism evidence="1 2">
    <name type="scientific">Aspergillus ibericus CBS 121593</name>
    <dbReference type="NCBI Taxonomy" id="1448316"/>
    <lineage>
        <taxon>Eukaryota</taxon>
        <taxon>Fungi</taxon>
        <taxon>Dikarya</taxon>
        <taxon>Ascomycota</taxon>
        <taxon>Pezizomycotina</taxon>
        <taxon>Eurotiomycetes</taxon>
        <taxon>Eurotiomycetidae</taxon>
        <taxon>Eurotiales</taxon>
        <taxon>Aspergillaceae</taxon>
        <taxon>Aspergillus</taxon>
        <taxon>Aspergillus subgen. Circumdati</taxon>
    </lineage>
</organism>
<dbReference type="AlphaFoldDB" id="A0A395H8U5"/>
<keyword evidence="2" id="KW-1185">Reference proteome</keyword>
<dbReference type="Proteomes" id="UP000249402">
    <property type="component" value="Unassembled WGS sequence"/>
</dbReference>
<dbReference type="RefSeq" id="XP_025578427.1">
    <property type="nucleotide sequence ID" value="XM_025718832.1"/>
</dbReference>
<accession>A0A395H8U5</accession>
<gene>
    <name evidence="1" type="ORF">BO80DRAFT_422482</name>
</gene>
<evidence type="ECO:0000313" key="1">
    <source>
        <dbReference type="EMBL" id="RAL04100.1"/>
    </source>
</evidence>
<dbReference type="VEuPathDB" id="FungiDB:BO80DRAFT_422482"/>
<proteinExistence type="predicted"/>
<dbReference type="EMBL" id="KZ824425">
    <property type="protein sequence ID" value="RAL04100.1"/>
    <property type="molecule type" value="Genomic_DNA"/>
</dbReference>
<protein>
    <submittedName>
        <fullName evidence="1">Uncharacterized protein</fullName>
    </submittedName>
</protein>
<reference evidence="1 2" key="1">
    <citation type="submission" date="2018-02" db="EMBL/GenBank/DDBJ databases">
        <title>The genomes of Aspergillus section Nigri reveals drivers in fungal speciation.</title>
        <authorList>
            <consortium name="DOE Joint Genome Institute"/>
            <person name="Vesth T.C."/>
            <person name="Nybo J."/>
            <person name="Theobald S."/>
            <person name="Brandl J."/>
            <person name="Frisvad J.C."/>
            <person name="Nielsen K.F."/>
            <person name="Lyhne E.K."/>
            <person name="Kogle M.E."/>
            <person name="Kuo A."/>
            <person name="Riley R."/>
            <person name="Clum A."/>
            <person name="Nolan M."/>
            <person name="Lipzen A."/>
            <person name="Salamov A."/>
            <person name="Henrissat B."/>
            <person name="Wiebenga A."/>
            <person name="De vries R.P."/>
            <person name="Grigoriev I.V."/>
            <person name="Mortensen U.H."/>
            <person name="Andersen M.R."/>
            <person name="Baker S.E."/>
        </authorList>
    </citation>
    <scope>NUCLEOTIDE SEQUENCE [LARGE SCALE GENOMIC DNA]</scope>
    <source>
        <strain evidence="1 2">CBS 121593</strain>
    </source>
</reference>
<sequence>MAEYPLGCKLQRTLHLVIACGSCISLTTVDSASPLGISDPELWRPARSRRDNHWH</sequence>